<organism evidence="2 3">
    <name type="scientific">Setaria viridis</name>
    <name type="common">Green bristlegrass</name>
    <name type="synonym">Setaria italica subsp. viridis</name>
    <dbReference type="NCBI Taxonomy" id="4556"/>
    <lineage>
        <taxon>Eukaryota</taxon>
        <taxon>Viridiplantae</taxon>
        <taxon>Streptophyta</taxon>
        <taxon>Embryophyta</taxon>
        <taxon>Tracheophyta</taxon>
        <taxon>Spermatophyta</taxon>
        <taxon>Magnoliopsida</taxon>
        <taxon>Liliopsida</taxon>
        <taxon>Poales</taxon>
        <taxon>Poaceae</taxon>
        <taxon>PACMAD clade</taxon>
        <taxon>Panicoideae</taxon>
        <taxon>Panicodae</taxon>
        <taxon>Paniceae</taxon>
        <taxon>Cenchrinae</taxon>
        <taxon>Setaria</taxon>
    </lineage>
</organism>
<evidence type="ECO:0000256" key="1">
    <source>
        <dbReference type="SAM" id="MobiDB-lite"/>
    </source>
</evidence>
<dbReference type="EMBL" id="CM016560">
    <property type="protein sequence ID" value="TKV96623.1"/>
    <property type="molecule type" value="Genomic_DNA"/>
</dbReference>
<keyword evidence="3" id="KW-1185">Reference proteome</keyword>
<dbReference type="Gramene" id="TKV96623">
    <property type="protein sequence ID" value="TKV96623"/>
    <property type="gene ID" value="SEVIR_9G440400v2"/>
</dbReference>
<reference evidence="2" key="1">
    <citation type="submission" date="2019-03" db="EMBL/GenBank/DDBJ databases">
        <title>WGS assembly of Setaria viridis.</title>
        <authorList>
            <person name="Huang P."/>
            <person name="Jenkins J."/>
            <person name="Grimwood J."/>
            <person name="Barry K."/>
            <person name="Healey A."/>
            <person name="Mamidi S."/>
            <person name="Sreedasyam A."/>
            <person name="Shu S."/>
            <person name="Feldman M."/>
            <person name="Wu J."/>
            <person name="Yu Y."/>
            <person name="Chen C."/>
            <person name="Johnson J."/>
            <person name="Rokhsar D."/>
            <person name="Baxter I."/>
            <person name="Schmutz J."/>
            <person name="Brutnell T."/>
            <person name="Kellogg E."/>
        </authorList>
    </citation>
    <scope>NUCLEOTIDE SEQUENCE [LARGE SCALE GENOMIC DNA]</scope>
</reference>
<dbReference type="AlphaFoldDB" id="A0A4U6T736"/>
<sequence length="108" mass="11917">MRRAASLAVAGQAVMKDLRRPSGEALGAMRSERWPTSDEGLDEEAGERAAEPDEAGEGVQDAELLHVGSEQRQLQRPPELHPARHGRRAQQLPEGHLARPTCLCCRRF</sequence>
<gene>
    <name evidence="2" type="ORF">SEVIR_9G440400v2</name>
</gene>
<feature type="region of interest" description="Disordered" evidence="1">
    <location>
        <begin position="21"/>
        <end position="95"/>
    </location>
</feature>
<dbReference type="OMA" id="WPTSEGL"/>
<accession>A0A4U6T736</accession>
<evidence type="ECO:0000313" key="3">
    <source>
        <dbReference type="Proteomes" id="UP000298652"/>
    </source>
</evidence>
<protein>
    <submittedName>
        <fullName evidence="2">Uncharacterized protein</fullName>
    </submittedName>
</protein>
<name>A0A4U6T736_SETVI</name>
<dbReference type="Proteomes" id="UP000298652">
    <property type="component" value="Chromosome 9"/>
</dbReference>
<proteinExistence type="predicted"/>
<evidence type="ECO:0000313" key="2">
    <source>
        <dbReference type="EMBL" id="TKV96623.1"/>
    </source>
</evidence>